<dbReference type="GeneID" id="17275738"/>
<dbReference type="PANTHER" id="PTHR46270:SF2">
    <property type="entry name" value="TIR DOMAIN-CONTAINING PROTEIN"/>
    <property type="match status" value="1"/>
</dbReference>
<keyword evidence="4" id="KW-1185">Reference proteome</keyword>
<evidence type="ECO:0000256" key="1">
    <source>
        <dbReference type="SAM" id="MobiDB-lite"/>
    </source>
</evidence>
<dbReference type="Pfam" id="PF13676">
    <property type="entry name" value="TIR_2"/>
    <property type="match status" value="1"/>
</dbReference>
<reference evidence="3" key="2">
    <citation type="submission" date="2024-10" db="UniProtKB">
        <authorList>
            <consortium name="EnsemblProtists"/>
        </authorList>
    </citation>
    <scope>IDENTIFICATION</scope>
</reference>
<reference evidence="4" key="1">
    <citation type="journal article" date="2013" name="Nature">
        <title>Pan genome of the phytoplankton Emiliania underpins its global distribution.</title>
        <authorList>
            <person name="Read B.A."/>
            <person name="Kegel J."/>
            <person name="Klute M.J."/>
            <person name="Kuo A."/>
            <person name="Lefebvre S.C."/>
            <person name="Maumus F."/>
            <person name="Mayer C."/>
            <person name="Miller J."/>
            <person name="Monier A."/>
            <person name="Salamov A."/>
            <person name="Young J."/>
            <person name="Aguilar M."/>
            <person name="Claverie J.M."/>
            <person name="Frickenhaus S."/>
            <person name="Gonzalez K."/>
            <person name="Herman E.K."/>
            <person name="Lin Y.C."/>
            <person name="Napier J."/>
            <person name="Ogata H."/>
            <person name="Sarno A.F."/>
            <person name="Shmutz J."/>
            <person name="Schroeder D."/>
            <person name="de Vargas C."/>
            <person name="Verret F."/>
            <person name="von Dassow P."/>
            <person name="Valentin K."/>
            <person name="Van de Peer Y."/>
            <person name="Wheeler G."/>
            <person name="Dacks J.B."/>
            <person name="Delwiche C.F."/>
            <person name="Dyhrman S.T."/>
            <person name="Glockner G."/>
            <person name="John U."/>
            <person name="Richards T."/>
            <person name="Worden A.Z."/>
            <person name="Zhang X."/>
            <person name="Grigoriev I.V."/>
            <person name="Allen A.E."/>
            <person name="Bidle K."/>
            <person name="Borodovsky M."/>
            <person name="Bowler C."/>
            <person name="Brownlee C."/>
            <person name="Cock J.M."/>
            <person name="Elias M."/>
            <person name="Gladyshev V.N."/>
            <person name="Groth M."/>
            <person name="Guda C."/>
            <person name="Hadaegh A."/>
            <person name="Iglesias-Rodriguez M.D."/>
            <person name="Jenkins J."/>
            <person name="Jones B.M."/>
            <person name="Lawson T."/>
            <person name="Leese F."/>
            <person name="Lindquist E."/>
            <person name="Lobanov A."/>
            <person name="Lomsadze A."/>
            <person name="Malik S.B."/>
            <person name="Marsh M.E."/>
            <person name="Mackinder L."/>
            <person name="Mock T."/>
            <person name="Mueller-Roeber B."/>
            <person name="Pagarete A."/>
            <person name="Parker M."/>
            <person name="Probert I."/>
            <person name="Quesneville H."/>
            <person name="Raines C."/>
            <person name="Rensing S.A."/>
            <person name="Riano-Pachon D.M."/>
            <person name="Richier S."/>
            <person name="Rokitta S."/>
            <person name="Shiraiwa Y."/>
            <person name="Soanes D.M."/>
            <person name="van der Giezen M."/>
            <person name="Wahlund T.M."/>
            <person name="Williams B."/>
            <person name="Wilson W."/>
            <person name="Wolfe G."/>
            <person name="Wurch L.L."/>
        </authorList>
    </citation>
    <scope>NUCLEOTIDE SEQUENCE</scope>
</reference>
<dbReference type="eggNOG" id="ENOG502S1NJ">
    <property type="taxonomic scope" value="Eukaryota"/>
</dbReference>
<dbReference type="SUPFAM" id="SSF52200">
    <property type="entry name" value="Toll/Interleukin receptor TIR domain"/>
    <property type="match status" value="1"/>
</dbReference>
<feature type="domain" description="TIR" evidence="2">
    <location>
        <begin position="20"/>
        <end position="148"/>
    </location>
</feature>
<dbReference type="GeneID" id="17261593"/>
<organism evidence="3 4">
    <name type="scientific">Emiliania huxleyi (strain CCMP1516)</name>
    <dbReference type="NCBI Taxonomy" id="280463"/>
    <lineage>
        <taxon>Eukaryota</taxon>
        <taxon>Haptista</taxon>
        <taxon>Haptophyta</taxon>
        <taxon>Prymnesiophyceae</taxon>
        <taxon>Isochrysidales</taxon>
        <taxon>Noelaerhabdaceae</taxon>
        <taxon>Emiliania</taxon>
    </lineage>
</organism>
<sequence length="294" mass="32021">MQYDCFLTHDWGEDEEGRSNHARVGKLCAALKAEGIRPWFDEECMRGDINDKMVDGIERSGAVVCFITDRYLEKAWGKGANGHNDNCKFEFDYSLRRKGVEAMIPVVMEKRCRNPSDWAGTVGGKLGGKLYIDLSSDDSSAFDSGVKQLAAEIRVVLESGRIRSGVAGGNKPGHPMAPATAPKAGTMEREPDAPAVDTIPAGELAGCWCMTWWCFLLTVTHPTDSTDEVEFWTTPFWPPIAIGFRQVPATNRWEGVGGCAGCARIFSCGKPALLVFDSSSSGHDESGCPITKLC</sequence>
<dbReference type="KEGG" id="ehx:EMIHUDRAFT_232799"/>
<dbReference type="InterPro" id="IPR000157">
    <property type="entry name" value="TIR_dom"/>
</dbReference>
<proteinExistence type="predicted"/>
<dbReference type="KEGG" id="ehx:EMIHUDRAFT_211663"/>
<dbReference type="PANTHER" id="PTHR46270">
    <property type="entry name" value="ARMADILLO-TYPE FOLD-RELATED"/>
    <property type="match status" value="1"/>
</dbReference>
<dbReference type="RefSeq" id="XP_005767872.1">
    <property type="nucleotide sequence ID" value="XM_005767815.1"/>
</dbReference>
<dbReference type="AlphaFoldDB" id="A0A0D3IW08"/>
<dbReference type="RefSeq" id="XP_005782894.1">
    <property type="nucleotide sequence ID" value="XM_005782837.1"/>
</dbReference>
<feature type="region of interest" description="Disordered" evidence="1">
    <location>
        <begin position="167"/>
        <end position="193"/>
    </location>
</feature>
<dbReference type="PaxDb" id="2903-EOD15443"/>
<accession>A0A0D3IW08</accession>
<protein>
    <recommendedName>
        <fullName evidence="2">TIR domain-containing protein</fullName>
    </recommendedName>
</protein>
<evidence type="ECO:0000259" key="2">
    <source>
        <dbReference type="Pfam" id="PF13676"/>
    </source>
</evidence>
<dbReference type="HOGENOM" id="CLU_948087_0_0_1"/>
<dbReference type="Proteomes" id="UP000013827">
    <property type="component" value="Unassembled WGS sequence"/>
</dbReference>
<dbReference type="EnsemblProtists" id="EOD15443">
    <property type="protein sequence ID" value="EOD15443"/>
    <property type="gene ID" value="EMIHUDRAFT_211663"/>
</dbReference>
<dbReference type="Gene3D" id="3.40.50.10140">
    <property type="entry name" value="Toll/interleukin-1 receptor homology (TIR) domain"/>
    <property type="match status" value="1"/>
</dbReference>
<name>A0A0D3IW08_EMIH1</name>
<dbReference type="InterPro" id="IPR035897">
    <property type="entry name" value="Toll_tir_struct_dom_sf"/>
</dbReference>
<dbReference type="EnsemblProtists" id="EOD30465">
    <property type="protein sequence ID" value="EOD30465"/>
    <property type="gene ID" value="EMIHUDRAFT_232799"/>
</dbReference>
<evidence type="ECO:0000313" key="4">
    <source>
        <dbReference type="Proteomes" id="UP000013827"/>
    </source>
</evidence>
<dbReference type="GO" id="GO:0007165">
    <property type="term" value="P:signal transduction"/>
    <property type="evidence" value="ECO:0007669"/>
    <property type="project" value="InterPro"/>
</dbReference>
<evidence type="ECO:0000313" key="3">
    <source>
        <dbReference type="EnsemblProtists" id="EOD15443"/>
    </source>
</evidence>